<protein>
    <submittedName>
        <fullName evidence="2">HD domain-containing protein</fullName>
    </submittedName>
</protein>
<sequence>MELTPEELAFFNRLLARVAERTCLAQMDAFVQHGDTSTLWHSIAVAYYSLWLARRLGIGRRVRSLVCGALLHDYFLYDWHIPDPSHRLHGFHHPKKALQNAVRDWKANPIERNIILRHMFPLTPIPPQCLEGVLVCLVDKGCSLSETFRRNRYRRIRALCGKSLSSQIKTIG</sequence>
<feature type="domain" description="HD" evidence="1">
    <location>
        <begin position="41"/>
        <end position="140"/>
    </location>
</feature>
<proteinExistence type="predicted"/>
<dbReference type="Gene3D" id="1.10.3210.10">
    <property type="entry name" value="Hypothetical protein af1432"/>
    <property type="match status" value="1"/>
</dbReference>
<comment type="caution">
    <text evidence="2">The sequence shown here is derived from an EMBL/GenBank/DDBJ whole genome shotgun (WGS) entry which is preliminary data.</text>
</comment>
<evidence type="ECO:0000259" key="1">
    <source>
        <dbReference type="Pfam" id="PF01966"/>
    </source>
</evidence>
<dbReference type="CDD" id="cd00077">
    <property type="entry name" value="HDc"/>
    <property type="match status" value="1"/>
</dbReference>
<gene>
    <name evidence="2" type="ORF">IAB51_03700</name>
</gene>
<evidence type="ECO:0000313" key="3">
    <source>
        <dbReference type="Proteomes" id="UP000824002"/>
    </source>
</evidence>
<accession>A0A9D1FLB0</accession>
<dbReference type="SUPFAM" id="SSF109604">
    <property type="entry name" value="HD-domain/PDEase-like"/>
    <property type="match status" value="1"/>
</dbReference>
<dbReference type="InterPro" id="IPR003607">
    <property type="entry name" value="HD/PDEase_dom"/>
</dbReference>
<dbReference type="Pfam" id="PF01966">
    <property type="entry name" value="HD"/>
    <property type="match status" value="1"/>
</dbReference>
<reference evidence="2" key="2">
    <citation type="journal article" date="2021" name="PeerJ">
        <title>Extensive microbial diversity within the chicken gut microbiome revealed by metagenomics and culture.</title>
        <authorList>
            <person name="Gilroy R."/>
            <person name="Ravi A."/>
            <person name="Getino M."/>
            <person name="Pursley I."/>
            <person name="Horton D.L."/>
            <person name="Alikhan N.F."/>
            <person name="Baker D."/>
            <person name="Gharbi K."/>
            <person name="Hall N."/>
            <person name="Watson M."/>
            <person name="Adriaenssens E.M."/>
            <person name="Foster-Nyarko E."/>
            <person name="Jarju S."/>
            <person name="Secka A."/>
            <person name="Antonio M."/>
            <person name="Oren A."/>
            <person name="Chaudhuri R.R."/>
            <person name="La Ragione R."/>
            <person name="Hildebrand F."/>
            <person name="Pallen M.J."/>
        </authorList>
    </citation>
    <scope>NUCLEOTIDE SEQUENCE</scope>
    <source>
        <strain evidence="2">CHK199-13235</strain>
    </source>
</reference>
<dbReference type="InterPro" id="IPR006674">
    <property type="entry name" value="HD_domain"/>
</dbReference>
<name>A0A9D1FLB0_9FIRM</name>
<dbReference type="Proteomes" id="UP000824002">
    <property type="component" value="Unassembled WGS sequence"/>
</dbReference>
<organism evidence="2 3">
    <name type="scientific">Candidatus Merdivicinus excrementipullorum</name>
    <dbReference type="NCBI Taxonomy" id="2840867"/>
    <lineage>
        <taxon>Bacteria</taxon>
        <taxon>Bacillati</taxon>
        <taxon>Bacillota</taxon>
        <taxon>Clostridia</taxon>
        <taxon>Eubacteriales</taxon>
        <taxon>Oscillospiraceae</taxon>
        <taxon>Oscillospiraceae incertae sedis</taxon>
        <taxon>Candidatus Merdivicinus</taxon>
    </lineage>
</organism>
<dbReference type="AlphaFoldDB" id="A0A9D1FLB0"/>
<reference evidence="2" key="1">
    <citation type="submission" date="2020-10" db="EMBL/GenBank/DDBJ databases">
        <authorList>
            <person name="Gilroy R."/>
        </authorList>
    </citation>
    <scope>NUCLEOTIDE SEQUENCE</scope>
    <source>
        <strain evidence="2">CHK199-13235</strain>
    </source>
</reference>
<evidence type="ECO:0000313" key="2">
    <source>
        <dbReference type="EMBL" id="HIS75896.1"/>
    </source>
</evidence>
<dbReference type="EMBL" id="DVJP01000028">
    <property type="protein sequence ID" value="HIS75896.1"/>
    <property type="molecule type" value="Genomic_DNA"/>
</dbReference>